<dbReference type="PANTHER" id="PTHR13696">
    <property type="entry name" value="P-LOOP CONTAINING NUCLEOSIDE TRIPHOSPHATE HYDROLASE"/>
    <property type="match status" value="1"/>
</dbReference>
<gene>
    <name evidence="4" type="primary">soj_2</name>
    <name evidence="4" type="ORF">PSET11_03108</name>
</gene>
<name>A0A3P5XPM3_9MICC</name>
<accession>A0A3P5XPM3</accession>
<keyword evidence="4" id="KW-0378">Hydrolase</keyword>
<dbReference type="InterPro" id="IPR025669">
    <property type="entry name" value="AAA_dom"/>
</dbReference>
<evidence type="ECO:0000256" key="1">
    <source>
        <dbReference type="ARBA" id="ARBA00006976"/>
    </source>
</evidence>
<dbReference type="SUPFAM" id="SSF52540">
    <property type="entry name" value="P-loop containing nucleoside triphosphate hydrolases"/>
    <property type="match status" value="1"/>
</dbReference>
<reference evidence="4 5" key="1">
    <citation type="submission" date="2018-11" db="EMBL/GenBank/DDBJ databases">
        <authorList>
            <person name="Criscuolo A."/>
        </authorList>
    </citation>
    <scope>NUCLEOTIDE SEQUENCE [LARGE SCALE GENOMIC DNA]</scope>
    <source>
        <strain evidence="4">AT11b</strain>
    </source>
</reference>
<sequence length="318" mass="34377">MLPAVREPAITVIESVDRYVSSDQGSATLEGTDLDLEDKVMGPTGRPYREFPEPAPLSSHGPARVIAMVNQKGGVGKTTSTINLAAALAEFGRKVLLVDFDPQGALSAGLGVNPHELDLTVYNVLMDRKVDIRDAIHHTGVENVDLLPANIDLSAAEVQLVNEVAREQVLDRALKKVEDDYDVVLIDCQPSLGLLTVNALTAAHGVIIPLICEFFALRAVALLVETIDKVQDRLNPRLQVDGVLATMYDARTLHSREVITRLVEAFGDKVFETVIKRSIKFADATVAAEPITSYAGNHIGADAYRRLAKELISRGGAP</sequence>
<dbReference type="CDD" id="cd02042">
    <property type="entry name" value="ParAB_family"/>
    <property type="match status" value="1"/>
</dbReference>
<dbReference type="Pfam" id="PF13614">
    <property type="entry name" value="AAA_31"/>
    <property type="match status" value="1"/>
</dbReference>
<dbReference type="FunFam" id="3.40.50.300:FF:000285">
    <property type="entry name" value="Sporulation initiation inhibitor Soj"/>
    <property type="match status" value="1"/>
</dbReference>
<evidence type="ECO:0000256" key="2">
    <source>
        <dbReference type="ARBA" id="ARBA00059092"/>
    </source>
</evidence>
<dbReference type="Proteomes" id="UP000280861">
    <property type="component" value="Unassembled WGS sequence"/>
</dbReference>
<proteinExistence type="inferred from homology"/>
<dbReference type="AlphaFoldDB" id="A0A3P5XPM3"/>
<dbReference type="InterPro" id="IPR050678">
    <property type="entry name" value="DNA_Partitioning_ATPase"/>
</dbReference>
<keyword evidence="5" id="KW-1185">Reference proteome</keyword>
<comment type="function">
    <text evidence="2">May play a role in septum formation.</text>
</comment>
<feature type="domain" description="AAA" evidence="3">
    <location>
        <begin position="64"/>
        <end position="240"/>
    </location>
</feature>
<dbReference type="PANTHER" id="PTHR13696:SF99">
    <property type="entry name" value="COBYRINIC ACID AC-DIAMIDE SYNTHASE"/>
    <property type="match status" value="1"/>
</dbReference>
<evidence type="ECO:0000259" key="3">
    <source>
        <dbReference type="Pfam" id="PF13614"/>
    </source>
</evidence>
<comment type="similarity">
    <text evidence="1">Belongs to the ParA family.</text>
</comment>
<dbReference type="Gene3D" id="3.40.50.300">
    <property type="entry name" value="P-loop containing nucleotide triphosphate hydrolases"/>
    <property type="match status" value="1"/>
</dbReference>
<dbReference type="EC" id="3.6.-.-" evidence="4"/>
<evidence type="ECO:0000313" key="5">
    <source>
        <dbReference type="Proteomes" id="UP000280861"/>
    </source>
</evidence>
<dbReference type="GO" id="GO:0016787">
    <property type="term" value="F:hydrolase activity"/>
    <property type="evidence" value="ECO:0007669"/>
    <property type="project" value="UniProtKB-KW"/>
</dbReference>
<organism evidence="4 5">
    <name type="scientific">Arthrobacter ulcerisalmonis</name>
    <dbReference type="NCBI Taxonomy" id="2483813"/>
    <lineage>
        <taxon>Bacteria</taxon>
        <taxon>Bacillati</taxon>
        <taxon>Actinomycetota</taxon>
        <taxon>Actinomycetes</taxon>
        <taxon>Micrococcales</taxon>
        <taxon>Micrococcaceae</taxon>
        <taxon>Arthrobacter</taxon>
    </lineage>
</organism>
<dbReference type="InterPro" id="IPR027417">
    <property type="entry name" value="P-loop_NTPase"/>
</dbReference>
<dbReference type="EMBL" id="UXAU01000041">
    <property type="protein sequence ID" value="VDC32799.1"/>
    <property type="molecule type" value="Genomic_DNA"/>
</dbReference>
<protein>
    <submittedName>
        <fullName evidence="4">Sporulation initiation inhibitor protein Soj</fullName>
        <ecNumber evidence="4">3.6.-.-</ecNumber>
    </submittedName>
</protein>
<evidence type="ECO:0000313" key="4">
    <source>
        <dbReference type="EMBL" id="VDC32799.1"/>
    </source>
</evidence>